<comment type="similarity">
    <text evidence="1">Belongs to the type-I restriction system S methylase family.</text>
</comment>
<keyword evidence="4" id="KW-0175">Coiled coil</keyword>
<keyword evidence="7" id="KW-1185">Reference proteome</keyword>
<dbReference type="InterPro" id="IPR000055">
    <property type="entry name" value="Restrct_endonuc_typeI_TRD"/>
</dbReference>
<sequence length="455" mass="51178">MSAELVMESSNTWAIETLHSLTAELGLFKDGDWVESKDQDPNGEVRLIQLADIGDGQFIDKSSRFLTKDKAKELRCTFLKKGDLLIARMPGPLGRACIFPLEGEHKYVTVVDICIVRANPKKVDTKYLMYLLNSPDIREKIESLKSGSTRKRISRGNLSIIELPIASLEEQKDIVAKIETLFSELDKGIESLKTARQQLKAYRQAVLKHAFEGKLTEQWRQQNPGKLETSEHHHGGEISGEELANLPRIPAEWKYARLGDYILGIEAGKSFKCDEREPSAEEIGVAKVSAVTWGEYDESESKTCMDPSKVNENYFINKGDFLLSRANTIELVGACVVAKNVTKRVMLSDKTLRITFSCLLSGYFLYWLRSPKGRDEIMHRSTGNQESMRNIGQSRIKSIVFPLCSAKEAEEIVRVVEQQEAQIQKLDEEVACELVRAETVRQSILGKAFSGSLII</sequence>
<dbReference type="Proteomes" id="UP001064106">
    <property type="component" value="Unassembled WGS sequence"/>
</dbReference>
<protein>
    <submittedName>
        <fullName evidence="6">Restriction endonuclease S subunits-like protein</fullName>
    </submittedName>
</protein>
<dbReference type="InterPro" id="IPR051212">
    <property type="entry name" value="Type-I_RE_S_subunit"/>
</dbReference>
<keyword evidence="2" id="KW-0680">Restriction system</keyword>
<evidence type="ECO:0000256" key="2">
    <source>
        <dbReference type="ARBA" id="ARBA00022747"/>
    </source>
</evidence>
<dbReference type="Gene3D" id="3.90.220.20">
    <property type="entry name" value="DNA methylase specificity domains"/>
    <property type="match status" value="2"/>
</dbReference>
<evidence type="ECO:0000256" key="3">
    <source>
        <dbReference type="ARBA" id="ARBA00023125"/>
    </source>
</evidence>
<dbReference type="PANTHER" id="PTHR43140">
    <property type="entry name" value="TYPE-1 RESTRICTION ENZYME ECOKI SPECIFICITY PROTEIN"/>
    <property type="match status" value="1"/>
</dbReference>
<proteinExistence type="inferred from homology"/>
<feature type="coiled-coil region" evidence="4">
    <location>
        <begin position="406"/>
        <end position="436"/>
    </location>
</feature>
<dbReference type="PANTHER" id="PTHR43140:SF1">
    <property type="entry name" value="TYPE I RESTRICTION ENZYME ECOKI SPECIFICITY SUBUNIT"/>
    <property type="match status" value="1"/>
</dbReference>
<dbReference type="Pfam" id="PF01420">
    <property type="entry name" value="Methylase_S"/>
    <property type="match status" value="1"/>
</dbReference>
<accession>A0ABT2QY93</accession>
<evidence type="ECO:0000259" key="5">
    <source>
        <dbReference type="Pfam" id="PF01420"/>
    </source>
</evidence>
<feature type="domain" description="Type I restriction modification DNA specificity" evidence="5">
    <location>
        <begin position="28"/>
        <end position="190"/>
    </location>
</feature>
<evidence type="ECO:0000313" key="6">
    <source>
        <dbReference type="EMBL" id="MCU5782500.1"/>
    </source>
</evidence>
<keyword evidence="3" id="KW-0238">DNA-binding</keyword>
<dbReference type="InterPro" id="IPR044946">
    <property type="entry name" value="Restrct_endonuc_typeI_TRD_sf"/>
</dbReference>
<evidence type="ECO:0000256" key="1">
    <source>
        <dbReference type="ARBA" id="ARBA00010923"/>
    </source>
</evidence>
<organism evidence="6 7">
    <name type="scientific">Alloalcanivorax balearicus MACL04</name>
    <dbReference type="NCBI Taxonomy" id="1177182"/>
    <lineage>
        <taxon>Bacteria</taxon>
        <taxon>Pseudomonadati</taxon>
        <taxon>Pseudomonadota</taxon>
        <taxon>Gammaproteobacteria</taxon>
        <taxon>Oceanospirillales</taxon>
        <taxon>Alcanivoracaceae</taxon>
        <taxon>Alloalcanivorax</taxon>
    </lineage>
</organism>
<evidence type="ECO:0000256" key="4">
    <source>
        <dbReference type="SAM" id="Coils"/>
    </source>
</evidence>
<dbReference type="RefSeq" id="WP_262460185.1">
    <property type="nucleotide sequence ID" value="NZ_ARXS01000008.1"/>
</dbReference>
<comment type="caution">
    <text evidence="6">The sequence shown here is derived from an EMBL/GenBank/DDBJ whole genome shotgun (WGS) entry which is preliminary data.</text>
</comment>
<reference evidence="6" key="1">
    <citation type="submission" date="2012-09" db="EMBL/GenBank/DDBJ databases">
        <title>Genome Sequence of alkane-degrading Bacterium Alcanivorax balearicus MACL04.</title>
        <authorList>
            <person name="Lai Q."/>
            <person name="Shao Z."/>
        </authorList>
    </citation>
    <scope>NUCLEOTIDE SEQUENCE</scope>
    <source>
        <strain evidence="6">MACL04</strain>
    </source>
</reference>
<gene>
    <name evidence="6" type="ORF">MA04_01800</name>
</gene>
<dbReference type="CDD" id="cd17261">
    <property type="entry name" value="RMtype1_S_EcoKI-TRD2-CR2_like"/>
    <property type="match status" value="1"/>
</dbReference>
<dbReference type="SUPFAM" id="SSF116734">
    <property type="entry name" value="DNA methylase specificity domain"/>
    <property type="match status" value="2"/>
</dbReference>
<name>A0ABT2QY93_9GAMM</name>
<evidence type="ECO:0000313" key="7">
    <source>
        <dbReference type="Proteomes" id="UP001064106"/>
    </source>
</evidence>
<dbReference type="EMBL" id="ARXS01000008">
    <property type="protein sequence ID" value="MCU5782500.1"/>
    <property type="molecule type" value="Genomic_DNA"/>
</dbReference>